<proteinExistence type="predicted"/>
<name>A0ABU5CAP3_9BACI</name>
<dbReference type="Proteomes" id="UP001281447">
    <property type="component" value="Unassembled WGS sequence"/>
</dbReference>
<evidence type="ECO:0000256" key="1">
    <source>
        <dbReference type="SAM" id="MobiDB-lite"/>
    </source>
</evidence>
<feature type="region of interest" description="Disordered" evidence="1">
    <location>
        <begin position="1"/>
        <end position="21"/>
    </location>
</feature>
<accession>A0ABU5CAP3</accession>
<dbReference type="EMBL" id="JAWDIP010000004">
    <property type="protein sequence ID" value="MDY0396410.1"/>
    <property type="molecule type" value="Genomic_DNA"/>
</dbReference>
<evidence type="ECO:0000313" key="2">
    <source>
        <dbReference type="EMBL" id="MDY0396410.1"/>
    </source>
</evidence>
<evidence type="ECO:0000313" key="3">
    <source>
        <dbReference type="Proteomes" id="UP001281447"/>
    </source>
</evidence>
<gene>
    <name evidence="2" type="ORF">RWE15_21380</name>
</gene>
<organism evidence="2 3">
    <name type="scientific">Tigheibacillus halophilus</name>
    <dbReference type="NCBI Taxonomy" id="361280"/>
    <lineage>
        <taxon>Bacteria</taxon>
        <taxon>Bacillati</taxon>
        <taxon>Bacillota</taxon>
        <taxon>Bacilli</taxon>
        <taxon>Bacillales</taxon>
        <taxon>Bacillaceae</taxon>
        <taxon>Tigheibacillus</taxon>
    </lineage>
</organism>
<sequence length="47" mass="5104">MGGHQKNRGRHDHGGNGIKARGDRQIIAGTFFSPVKVTVWKMEALSG</sequence>
<comment type="caution">
    <text evidence="2">The sequence shown here is derived from an EMBL/GenBank/DDBJ whole genome shotgun (WGS) entry which is preliminary data.</text>
</comment>
<protein>
    <submittedName>
        <fullName evidence="2">Uncharacterized protein</fullName>
    </submittedName>
</protein>
<feature type="compositionally biased region" description="Basic residues" evidence="1">
    <location>
        <begin position="1"/>
        <end position="11"/>
    </location>
</feature>
<reference evidence="2 3" key="1">
    <citation type="submission" date="2023-10" db="EMBL/GenBank/DDBJ databases">
        <title>Virgibacillus halophilus 5B73C genome.</title>
        <authorList>
            <person name="Miliotis G."/>
            <person name="Sengupta P."/>
            <person name="Hameed A."/>
            <person name="Chuvochina M."/>
            <person name="Mcdonagh F."/>
            <person name="Simpson A.C."/>
            <person name="Singh N.K."/>
            <person name="Rekha P.D."/>
            <person name="Raman K."/>
            <person name="Hugenholtz P."/>
            <person name="Venkateswaran K."/>
        </authorList>
    </citation>
    <scope>NUCLEOTIDE SEQUENCE [LARGE SCALE GENOMIC DNA]</scope>
    <source>
        <strain evidence="2 3">5B73C</strain>
    </source>
</reference>
<keyword evidence="3" id="KW-1185">Reference proteome</keyword>